<dbReference type="EMBL" id="CCKQ01012032">
    <property type="protein sequence ID" value="CDW83639.1"/>
    <property type="molecule type" value="Genomic_DNA"/>
</dbReference>
<reference evidence="2 3" key="1">
    <citation type="submission" date="2014-06" db="EMBL/GenBank/DDBJ databases">
        <authorList>
            <person name="Swart Estienne"/>
        </authorList>
    </citation>
    <scope>NUCLEOTIDE SEQUENCE [LARGE SCALE GENOMIC DNA]</scope>
    <source>
        <strain evidence="2 3">130c</strain>
    </source>
</reference>
<evidence type="ECO:0000313" key="3">
    <source>
        <dbReference type="Proteomes" id="UP000039865"/>
    </source>
</evidence>
<dbReference type="InParanoid" id="A0A078AN92"/>
<evidence type="ECO:0000313" key="2">
    <source>
        <dbReference type="EMBL" id="CDW83639.1"/>
    </source>
</evidence>
<feature type="region of interest" description="Disordered" evidence="1">
    <location>
        <begin position="339"/>
        <end position="368"/>
    </location>
</feature>
<name>A0A078AN92_STYLE</name>
<organism evidence="2 3">
    <name type="scientific">Stylonychia lemnae</name>
    <name type="common">Ciliate</name>
    <dbReference type="NCBI Taxonomy" id="5949"/>
    <lineage>
        <taxon>Eukaryota</taxon>
        <taxon>Sar</taxon>
        <taxon>Alveolata</taxon>
        <taxon>Ciliophora</taxon>
        <taxon>Intramacronucleata</taxon>
        <taxon>Spirotrichea</taxon>
        <taxon>Stichotrichia</taxon>
        <taxon>Sporadotrichida</taxon>
        <taxon>Oxytrichidae</taxon>
        <taxon>Stylonychinae</taxon>
        <taxon>Stylonychia</taxon>
    </lineage>
</organism>
<sequence length="368" mass="42707">MLLRNLLSKTQQFHQRTFKLTSQLLFVQARGIRDPPRFREEDIDKINKLELAAYFEDLMQRRPANESGYINLPRENFKSMVRKAKSEADLKTLVYAHANYIGHRNSLPHSYVDEMLSKALELGHPETMIETLRLHTELLYHPQPALTQKYFDFFASKGYSNLKDFYDAVKSNFYLVRPTNFSSKVIEMAFENKDIITVVDAYLLTLDYSTLSEDHLIKVYESQDFESHIDHGLYKHLNAQVEKRQIKNAQIKLNQALYNLKIKGYLTSADIIMEVGSDSQVTKIENSEFIKKELFDQINAQMSSFDSLIQKQLKDAIKSLEGKVDAEFYGLQDYFTQQQSSTQEEAVPDQVVVEEGSDKQQNQQNAQQ</sequence>
<protein>
    <submittedName>
        <fullName evidence="2">Uncharacterized protein</fullName>
    </submittedName>
</protein>
<dbReference type="OMA" id="FESHIDH"/>
<gene>
    <name evidence="2" type="primary">Contig4253.g4557</name>
    <name evidence="2" type="ORF">STYLEM_12687</name>
</gene>
<dbReference type="AlphaFoldDB" id="A0A078AN92"/>
<accession>A0A078AN92</accession>
<dbReference type="Proteomes" id="UP000039865">
    <property type="component" value="Unassembled WGS sequence"/>
</dbReference>
<keyword evidence="3" id="KW-1185">Reference proteome</keyword>
<evidence type="ECO:0000256" key="1">
    <source>
        <dbReference type="SAM" id="MobiDB-lite"/>
    </source>
</evidence>
<proteinExistence type="predicted"/>